<dbReference type="GO" id="GO:0004674">
    <property type="term" value="F:protein serine/threonine kinase activity"/>
    <property type="evidence" value="ECO:0007669"/>
    <property type="project" value="UniProtKB-KW"/>
</dbReference>
<comment type="subcellular location">
    <subcellularLocation>
        <location evidence="1">Cell membrane</location>
        <topology evidence="1">Single-pass type I membrane protein</topology>
    </subcellularLocation>
</comment>
<dbReference type="GO" id="GO:0030246">
    <property type="term" value="F:carbohydrate binding"/>
    <property type="evidence" value="ECO:0007669"/>
    <property type="project" value="UniProtKB-KW"/>
</dbReference>
<evidence type="ECO:0000256" key="3">
    <source>
        <dbReference type="ARBA" id="ARBA00008536"/>
    </source>
</evidence>
<dbReference type="InterPro" id="IPR019825">
    <property type="entry name" value="Lectin_legB_Mn/Ca_BS"/>
</dbReference>
<evidence type="ECO:0000256" key="15">
    <source>
        <dbReference type="ARBA" id="ARBA00023170"/>
    </source>
</evidence>
<dbReference type="SMART" id="SM00220">
    <property type="entry name" value="S_TKc"/>
    <property type="match status" value="1"/>
</dbReference>
<evidence type="ECO:0000256" key="17">
    <source>
        <dbReference type="SAM" id="MobiDB-lite"/>
    </source>
</evidence>
<keyword evidence="9" id="KW-0732">Signal</keyword>
<evidence type="ECO:0000256" key="6">
    <source>
        <dbReference type="ARBA" id="ARBA00022475"/>
    </source>
</evidence>
<feature type="domain" description="Protein kinase" evidence="19">
    <location>
        <begin position="391"/>
        <end position="656"/>
    </location>
</feature>
<keyword evidence="14 18" id="KW-0472">Membrane</keyword>
<evidence type="ECO:0000256" key="5">
    <source>
        <dbReference type="ARBA" id="ARBA00012513"/>
    </source>
</evidence>
<keyword evidence="8 18" id="KW-0812">Transmembrane</keyword>
<evidence type="ECO:0000313" key="21">
    <source>
        <dbReference type="Proteomes" id="UP001457282"/>
    </source>
</evidence>
<evidence type="ECO:0000256" key="2">
    <source>
        <dbReference type="ARBA" id="ARBA00007606"/>
    </source>
</evidence>
<dbReference type="InterPro" id="IPR013320">
    <property type="entry name" value="ConA-like_dom_sf"/>
</dbReference>
<dbReference type="PROSITE" id="PS00307">
    <property type="entry name" value="LECTIN_LEGUME_BETA"/>
    <property type="match status" value="1"/>
</dbReference>
<feature type="transmembrane region" description="Helical" evidence="18">
    <location>
        <begin position="278"/>
        <end position="305"/>
    </location>
</feature>
<keyword evidence="12" id="KW-0067">ATP-binding</keyword>
<protein>
    <recommendedName>
        <fullName evidence="5">non-specific serine/threonine protein kinase</fullName>
        <ecNumber evidence="5">2.7.11.1</ecNumber>
    </recommendedName>
</protein>
<dbReference type="AlphaFoldDB" id="A0AAW1XN73"/>
<organism evidence="20 21">
    <name type="scientific">Rubus argutus</name>
    <name type="common">Southern blackberry</name>
    <dbReference type="NCBI Taxonomy" id="59490"/>
    <lineage>
        <taxon>Eukaryota</taxon>
        <taxon>Viridiplantae</taxon>
        <taxon>Streptophyta</taxon>
        <taxon>Embryophyta</taxon>
        <taxon>Tracheophyta</taxon>
        <taxon>Spermatophyta</taxon>
        <taxon>Magnoliopsida</taxon>
        <taxon>eudicotyledons</taxon>
        <taxon>Gunneridae</taxon>
        <taxon>Pentapetalae</taxon>
        <taxon>rosids</taxon>
        <taxon>fabids</taxon>
        <taxon>Rosales</taxon>
        <taxon>Rosaceae</taxon>
        <taxon>Rosoideae</taxon>
        <taxon>Rosoideae incertae sedis</taxon>
        <taxon>Rubus</taxon>
    </lineage>
</organism>
<keyword evidence="7" id="KW-0808">Transferase</keyword>
<dbReference type="EMBL" id="JBEDUW010000003">
    <property type="protein sequence ID" value="KAK9938002.1"/>
    <property type="molecule type" value="Genomic_DNA"/>
</dbReference>
<dbReference type="PROSITE" id="PS00108">
    <property type="entry name" value="PROTEIN_KINASE_ST"/>
    <property type="match status" value="1"/>
</dbReference>
<gene>
    <name evidence="20" type="ORF">M0R45_014765</name>
</gene>
<keyword evidence="16" id="KW-0325">Glycoprotein</keyword>
<dbReference type="InterPro" id="IPR008271">
    <property type="entry name" value="Ser/Thr_kinase_AS"/>
</dbReference>
<evidence type="ECO:0000313" key="20">
    <source>
        <dbReference type="EMBL" id="KAK9938002.1"/>
    </source>
</evidence>
<keyword evidence="7" id="KW-0418">Kinase</keyword>
<reference evidence="20 21" key="1">
    <citation type="journal article" date="2023" name="G3 (Bethesda)">
        <title>A chromosome-length genome assembly and annotation of blackberry (Rubus argutus, cv. 'Hillquist').</title>
        <authorList>
            <person name="Bruna T."/>
            <person name="Aryal R."/>
            <person name="Dudchenko O."/>
            <person name="Sargent D.J."/>
            <person name="Mead D."/>
            <person name="Buti M."/>
            <person name="Cavallini A."/>
            <person name="Hytonen T."/>
            <person name="Andres J."/>
            <person name="Pham M."/>
            <person name="Weisz D."/>
            <person name="Mascagni F."/>
            <person name="Usai G."/>
            <person name="Natali L."/>
            <person name="Bassil N."/>
            <person name="Fernandez G.E."/>
            <person name="Lomsadze A."/>
            <person name="Armour M."/>
            <person name="Olukolu B."/>
            <person name="Poorten T."/>
            <person name="Britton C."/>
            <person name="Davik J."/>
            <person name="Ashrafi H."/>
            <person name="Aiden E.L."/>
            <person name="Borodovsky M."/>
            <person name="Worthington M."/>
        </authorList>
    </citation>
    <scope>NUCLEOTIDE SEQUENCE [LARGE SCALE GENOMIC DNA]</scope>
    <source>
        <strain evidence="20">PI 553951</strain>
    </source>
</reference>
<keyword evidence="15" id="KW-0675">Receptor</keyword>
<dbReference type="InterPro" id="IPR000985">
    <property type="entry name" value="Lectin_LegA_CS"/>
</dbReference>
<comment type="caution">
    <text evidence="20">The sequence shown here is derived from an EMBL/GenBank/DDBJ whole genome shotgun (WGS) entry which is preliminary data.</text>
</comment>
<feature type="compositionally biased region" description="Low complexity" evidence="17">
    <location>
        <begin position="242"/>
        <end position="254"/>
    </location>
</feature>
<feature type="transmembrane region" description="Helical" evidence="18">
    <location>
        <begin position="6"/>
        <end position="27"/>
    </location>
</feature>
<evidence type="ECO:0000256" key="14">
    <source>
        <dbReference type="ARBA" id="ARBA00023136"/>
    </source>
</evidence>
<dbReference type="InterPro" id="IPR050528">
    <property type="entry name" value="L-type_Lectin-RKs"/>
</dbReference>
<keyword evidence="6" id="KW-1003">Cell membrane</keyword>
<dbReference type="PROSITE" id="PS00308">
    <property type="entry name" value="LECTIN_LEGUME_ALPHA"/>
    <property type="match status" value="1"/>
</dbReference>
<dbReference type="GO" id="GO:0005886">
    <property type="term" value="C:plasma membrane"/>
    <property type="evidence" value="ECO:0007669"/>
    <property type="project" value="UniProtKB-SubCell"/>
</dbReference>
<comment type="similarity">
    <text evidence="2">Belongs to the leguminous lectin family.</text>
</comment>
<evidence type="ECO:0000256" key="4">
    <source>
        <dbReference type="ARBA" id="ARBA00010217"/>
    </source>
</evidence>
<dbReference type="GO" id="GO:0002229">
    <property type="term" value="P:defense response to oomycetes"/>
    <property type="evidence" value="ECO:0007669"/>
    <property type="project" value="UniProtKB-ARBA"/>
</dbReference>
<keyword evidence="21" id="KW-1185">Reference proteome</keyword>
<dbReference type="Gene3D" id="3.30.200.20">
    <property type="entry name" value="Phosphorylase Kinase, domain 1"/>
    <property type="match status" value="1"/>
</dbReference>
<evidence type="ECO:0000256" key="16">
    <source>
        <dbReference type="ARBA" id="ARBA00023180"/>
    </source>
</evidence>
<evidence type="ECO:0000256" key="12">
    <source>
        <dbReference type="ARBA" id="ARBA00022840"/>
    </source>
</evidence>
<dbReference type="Gene3D" id="2.60.120.200">
    <property type="match status" value="2"/>
</dbReference>
<dbReference type="SUPFAM" id="SSF49899">
    <property type="entry name" value="Concanavalin A-like lectins/glucanases"/>
    <property type="match status" value="1"/>
</dbReference>
<evidence type="ECO:0000259" key="19">
    <source>
        <dbReference type="PROSITE" id="PS50011"/>
    </source>
</evidence>
<keyword evidence="7" id="KW-0723">Serine/threonine-protein kinase</keyword>
<dbReference type="FunFam" id="1.10.510.10:FF:000240">
    <property type="entry name" value="Lectin-domain containing receptor kinase A4.3"/>
    <property type="match status" value="1"/>
</dbReference>
<keyword evidence="11" id="KW-0547">Nucleotide-binding</keyword>
<dbReference type="Proteomes" id="UP001457282">
    <property type="component" value="Unassembled WGS sequence"/>
</dbReference>
<sequence>MEFHHFFIHLLSRLLILFLLIATATPLSFEFSTFQQSDTNLNTEGDAAIGNDKCIHLTKVNAGQSPTESVGRVTYSEPFLLRQNITGELADFTTHFTFVINPLDYSSYGLVFFLAPDGSLLNRELGKGGSMGLPVNPIRSTNEYAFVAVEFDTYWNQEPTVKNCLGYHVGIDVNSIKSIACRDWNTINGVLFLYSMVDLKEYLPDRVIVGFSAATDGNTFHNIISWNFNSTVLVDPKPPAPSSAHAPLSPKKAPGTVTTDPSPGPSSIPKSRKQNMPIIIMVVIIGITVGIVLLLGGFIWFIFWIKNRAPGESNIEERPMIIGDSPDGKLEQVVDVPNFKAPFLDPNIPAPSVETSIYITSSDDLPMIGNSADVQFERETGPRQYSYRELASATNNFSNRGFGDTYRGFLKSSNCEVAVKKIWKDSDSGPKEYGAQIEILSSFRHPNLVQLLGWCHEGEALLVYEFMPDGSLDSHLFGGGSLLSWEIRYRIAQDLASVLKHIQQQCNQYVVHRDVKSSNIMLDSKFNPKLGDFGLAGFEDYQDKSSKTTIVAGPVDYEAPNYVPKIRASKDTDIFSFGVVALEIACGRKPFDHCKLGSDKCNNVVEWIWELYKGEKIIEAADPKLLDVTFDKSQMERLLIVGLWCSHLDKSQRPGIIEQVIDVLDFKDQCPNIPAPVERSIYITSSDEY</sequence>
<evidence type="ECO:0000256" key="1">
    <source>
        <dbReference type="ARBA" id="ARBA00004251"/>
    </source>
</evidence>
<dbReference type="Gene3D" id="1.10.510.10">
    <property type="entry name" value="Transferase(Phosphotransferase) domain 1"/>
    <property type="match status" value="1"/>
</dbReference>
<evidence type="ECO:0000256" key="11">
    <source>
        <dbReference type="ARBA" id="ARBA00022741"/>
    </source>
</evidence>
<accession>A0AAW1XN73</accession>
<evidence type="ECO:0000256" key="13">
    <source>
        <dbReference type="ARBA" id="ARBA00022989"/>
    </source>
</evidence>
<dbReference type="InterPro" id="IPR011009">
    <property type="entry name" value="Kinase-like_dom_sf"/>
</dbReference>
<evidence type="ECO:0000256" key="7">
    <source>
        <dbReference type="ARBA" id="ARBA00022527"/>
    </source>
</evidence>
<dbReference type="InterPro" id="IPR001220">
    <property type="entry name" value="Legume_lectin_dom"/>
</dbReference>
<dbReference type="CDD" id="cd06899">
    <property type="entry name" value="lectin_legume_LecRK_Arcelin_ConA"/>
    <property type="match status" value="1"/>
</dbReference>
<dbReference type="InterPro" id="IPR000719">
    <property type="entry name" value="Prot_kinase_dom"/>
</dbReference>
<evidence type="ECO:0000256" key="9">
    <source>
        <dbReference type="ARBA" id="ARBA00022729"/>
    </source>
</evidence>
<evidence type="ECO:0000256" key="10">
    <source>
        <dbReference type="ARBA" id="ARBA00022734"/>
    </source>
</evidence>
<dbReference type="EC" id="2.7.11.1" evidence="5"/>
<name>A0AAW1XN73_RUBAR</name>
<proteinExistence type="inferred from homology"/>
<evidence type="ECO:0000256" key="8">
    <source>
        <dbReference type="ARBA" id="ARBA00022692"/>
    </source>
</evidence>
<dbReference type="SUPFAM" id="SSF56112">
    <property type="entry name" value="Protein kinase-like (PK-like)"/>
    <property type="match status" value="1"/>
</dbReference>
<evidence type="ECO:0000256" key="18">
    <source>
        <dbReference type="SAM" id="Phobius"/>
    </source>
</evidence>
<dbReference type="GO" id="GO:0005524">
    <property type="term" value="F:ATP binding"/>
    <property type="evidence" value="ECO:0007669"/>
    <property type="project" value="UniProtKB-KW"/>
</dbReference>
<comment type="similarity">
    <text evidence="3">In the N-terminal section; belongs to the leguminous lectin family.</text>
</comment>
<dbReference type="PANTHER" id="PTHR27007">
    <property type="match status" value="1"/>
</dbReference>
<comment type="similarity">
    <text evidence="4">In the C-terminal section; belongs to the protein kinase superfamily. Ser/Thr protein kinase family.</text>
</comment>
<keyword evidence="10" id="KW-0430">Lectin</keyword>
<dbReference type="Pfam" id="PF00069">
    <property type="entry name" value="Pkinase"/>
    <property type="match status" value="1"/>
</dbReference>
<dbReference type="PROSITE" id="PS50011">
    <property type="entry name" value="PROTEIN_KINASE_DOM"/>
    <property type="match status" value="1"/>
</dbReference>
<dbReference type="Pfam" id="PF00139">
    <property type="entry name" value="Lectin_legB"/>
    <property type="match status" value="2"/>
</dbReference>
<feature type="region of interest" description="Disordered" evidence="17">
    <location>
        <begin position="239"/>
        <end position="270"/>
    </location>
</feature>
<keyword evidence="13 18" id="KW-1133">Transmembrane helix</keyword>